<keyword evidence="3 14" id="KW-0813">Transport</keyword>
<keyword evidence="8 14" id="KW-1133">Transmembrane helix</keyword>
<sequence>MGPLTPRLMDLAIGLICFLPTFAIFAKVLLPRIEKTLKAREDAIDGTVERARAVHEEARRIHAEYQAELGAARHEAARIRQTAAEEGAALLASVRAEGQEQRDHLVAAARAQLEADLIIAEAELREDVFNLATALAGRIVGEPLIDLPKARAISDEFFATADIKSSATK</sequence>
<evidence type="ECO:0000256" key="16">
    <source>
        <dbReference type="SAM" id="Coils"/>
    </source>
</evidence>
<keyword evidence="7 14" id="KW-0375">Hydrogen ion transport</keyword>
<evidence type="ECO:0000256" key="11">
    <source>
        <dbReference type="ARBA" id="ARBA00023310"/>
    </source>
</evidence>
<dbReference type="InterPro" id="IPR050059">
    <property type="entry name" value="ATP_synthase_B_chain"/>
</dbReference>
<reference evidence="17" key="1">
    <citation type="submission" date="2023-07" db="EMBL/GenBank/DDBJ databases">
        <title>Comparative genomics of wheat-associated soil bacteria to identify genetic determinants of phenazine resistance.</title>
        <authorList>
            <person name="Mouncey N."/>
        </authorList>
    </citation>
    <scope>NUCLEOTIDE SEQUENCE</scope>
    <source>
        <strain evidence="17">V4I22</strain>
    </source>
</reference>
<dbReference type="InterPro" id="IPR002146">
    <property type="entry name" value="ATP_synth_b/b'su_bac/chlpt"/>
</dbReference>
<evidence type="ECO:0000256" key="6">
    <source>
        <dbReference type="ARBA" id="ARBA00022692"/>
    </source>
</evidence>
<comment type="subunit">
    <text evidence="13 14">F-type ATPases have 2 components, F(1) - the catalytic core - and F(0) - the membrane proton channel. F(1) has five subunits: alpha(3), beta(3), gamma(1), delta(1), epsilon(1). F(0) has three main subunits: a(1), b(2) and c(10-14). The alpha and beta chains form an alternating ring which encloses part of the gamma chain. F(1) is attached to F(0) by a central stalk formed by the gamma and epsilon chains, while a peripheral stalk is formed by the delta and b chains.</text>
</comment>
<dbReference type="InterPro" id="IPR005864">
    <property type="entry name" value="ATP_synth_F0_bsu_bac"/>
</dbReference>
<dbReference type="EMBL" id="JAUSZV010000005">
    <property type="protein sequence ID" value="MDQ0906750.1"/>
    <property type="molecule type" value="Genomic_DNA"/>
</dbReference>
<dbReference type="RefSeq" id="WP_306974776.1">
    <property type="nucleotide sequence ID" value="NZ_JAUSYQ010000002.1"/>
</dbReference>
<evidence type="ECO:0000256" key="14">
    <source>
        <dbReference type="HAMAP-Rule" id="MF_01398"/>
    </source>
</evidence>
<dbReference type="GO" id="GO:0005886">
    <property type="term" value="C:plasma membrane"/>
    <property type="evidence" value="ECO:0007669"/>
    <property type="project" value="UniProtKB-SubCell"/>
</dbReference>
<evidence type="ECO:0000256" key="8">
    <source>
        <dbReference type="ARBA" id="ARBA00022989"/>
    </source>
</evidence>
<accession>A0AAW8FBL7</accession>
<dbReference type="GO" id="GO:0045259">
    <property type="term" value="C:proton-transporting ATP synthase complex"/>
    <property type="evidence" value="ECO:0007669"/>
    <property type="project" value="UniProtKB-KW"/>
</dbReference>
<dbReference type="Pfam" id="PF00430">
    <property type="entry name" value="ATP-synt_B"/>
    <property type="match status" value="1"/>
</dbReference>
<name>A0AAW8FBL7_9ACTN</name>
<evidence type="ECO:0000256" key="7">
    <source>
        <dbReference type="ARBA" id="ARBA00022781"/>
    </source>
</evidence>
<dbReference type="PANTHER" id="PTHR33445:SF1">
    <property type="entry name" value="ATP SYNTHASE SUBUNIT B"/>
    <property type="match status" value="1"/>
</dbReference>
<evidence type="ECO:0000256" key="10">
    <source>
        <dbReference type="ARBA" id="ARBA00023136"/>
    </source>
</evidence>
<evidence type="ECO:0000256" key="4">
    <source>
        <dbReference type="ARBA" id="ARBA00022475"/>
    </source>
</evidence>
<comment type="caution">
    <text evidence="17">The sequence shown here is derived from an EMBL/GenBank/DDBJ whole genome shotgun (WGS) entry which is preliminary data.</text>
</comment>
<dbReference type="SUPFAM" id="SSF81573">
    <property type="entry name" value="F1F0 ATP synthase subunit B, membrane domain"/>
    <property type="match status" value="1"/>
</dbReference>
<gene>
    <name evidence="14" type="primary">atpF</name>
    <name evidence="17" type="ORF">QFZ22_002735</name>
</gene>
<evidence type="ECO:0000256" key="1">
    <source>
        <dbReference type="ARBA" id="ARBA00004162"/>
    </source>
</evidence>
<keyword evidence="16" id="KW-0175">Coiled coil</keyword>
<dbReference type="CDD" id="cd06503">
    <property type="entry name" value="ATP-synt_Fo_b"/>
    <property type="match status" value="1"/>
</dbReference>
<evidence type="ECO:0000256" key="13">
    <source>
        <dbReference type="ARBA" id="ARBA00025830"/>
    </source>
</evidence>
<dbReference type="GO" id="GO:0046933">
    <property type="term" value="F:proton-transporting ATP synthase activity, rotational mechanism"/>
    <property type="evidence" value="ECO:0007669"/>
    <property type="project" value="UniProtKB-UniRule"/>
</dbReference>
<dbReference type="NCBIfam" id="TIGR01144">
    <property type="entry name" value="ATP_synt_b"/>
    <property type="match status" value="1"/>
</dbReference>
<feature type="transmembrane region" description="Helical" evidence="14">
    <location>
        <begin position="12"/>
        <end position="30"/>
    </location>
</feature>
<feature type="coiled-coil region" evidence="16">
    <location>
        <begin position="48"/>
        <end position="75"/>
    </location>
</feature>
<keyword evidence="11 14" id="KW-0066">ATP synthesis</keyword>
<keyword evidence="10 14" id="KW-0472">Membrane</keyword>
<proteinExistence type="inferred from homology"/>
<protein>
    <recommendedName>
        <fullName evidence="14">ATP synthase subunit b</fullName>
    </recommendedName>
    <alternativeName>
        <fullName evidence="14">ATP synthase F(0) sector subunit b</fullName>
    </alternativeName>
    <alternativeName>
        <fullName evidence="14">ATPase subunit I</fullName>
    </alternativeName>
    <alternativeName>
        <fullName evidence="14">F-type ATPase subunit b</fullName>
        <shortName evidence="14">F-ATPase subunit b</shortName>
    </alternativeName>
</protein>
<evidence type="ECO:0000256" key="15">
    <source>
        <dbReference type="RuleBase" id="RU003848"/>
    </source>
</evidence>
<dbReference type="PANTHER" id="PTHR33445">
    <property type="entry name" value="ATP SYNTHASE SUBUNIT B', CHLOROPLASTIC"/>
    <property type="match status" value="1"/>
</dbReference>
<comment type="similarity">
    <text evidence="2 14 15">Belongs to the ATPase B chain family.</text>
</comment>
<evidence type="ECO:0000256" key="9">
    <source>
        <dbReference type="ARBA" id="ARBA00023065"/>
    </source>
</evidence>
<dbReference type="AlphaFoldDB" id="A0AAW8FBL7"/>
<dbReference type="InterPro" id="IPR028987">
    <property type="entry name" value="ATP_synth_B-like_membr_sf"/>
</dbReference>
<keyword evidence="9 14" id="KW-0406">Ion transport</keyword>
<comment type="function">
    <text evidence="12 14">F(1)F(0) ATP synthase produces ATP from ADP in the presence of a proton or sodium gradient. F-type ATPases consist of two structural domains, F(1) containing the extramembraneous catalytic core and F(0) containing the membrane proton channel, linked together by a central stalk and a peripheral stalk. During catalysis, ATP synthesis in the catalytic domain of F(1) is coupled via a rotary mechanism of the central stalk subunits to proton translocation.</text>
</comment>
<evidence type="ECO:0000256" key="5">
    <source>
        <dbReference type="ARBA" id="ARBA00022547"/>
    </source>
</evidence>
<evidence type="ECO:0000256" key="12">
    <source>
        <dbReference type="ARBA" id="ARBA00025198"/>
    </source>
</evidence>
<comment type="function">
    <text evidence="14">Component of the F(0) channel, it forms part of the peripheral stalk, linking F(1) to F(0).</text>
</comment>
<organism evidence="17 18">
    <name type="scientific">Streptomyces canus</name>
    <dbReference type="NCBI Taxonomy" id="58343"/>
    <lineage>
        <taxon>Bacteria</taxon>
        <taxon>Bacillati</taxon>
        <taxon>Actinomycetota</taxon>
        <taxon>Actinomycetes</taxon>
        <taxon>Kitasatosporales</taxon>
        <taxon>Streptomycetaceae</taxon>
        <taxon>Streptomyces</taxon>
        <taxon>Streptomyces aurantiacus group</taxon>
    </lineage>
</organism>
<keyword evidence="5 14" id="KW-0138">CF(0)</keyword>
<dbReference type="GO" id="GO:0046961">
    <property type="term" value="F:proton-transporting ATPase activity, rotational mechanism"/>
    <property type="evidence" value="ECO:0007669"/>
    <property type="project" value="TreeGrafter"/>
</dbReference>
<dbReference type="HAMAP" id="MF_01398">
    <property type="entry name" value="ATP_synth_b_bprime"/>
    <property type="match status" value="1"/>
</dbReference>
<evidence type="ECO:0000313" key="18">
    <source>
        <dbReference type="Proteomes" id="UP001234216"/>
    </source>
</evidence>
<keyword evidence="4 14" id="KW-1003">Cell membrane</keyword>
<evidence type="ECO:0000313" key="17">
    <source>
        <dbReference type="EMBL" id="MDQ0906750.1"/>
    </source>
</evidence>
<comment type="subcellular location">
    <subcellularLocation>
        <location evidence="1 14">Cell membrane</location>
        <topology evidence="1 14">Single-pass membrane protein</topology>
    </subcellularLocation>
</comment>
<keyword evidence="6 14" id="KW-0812">Transmembrane</keyword>
<dbReference type="Proteomes" id="UP001234216">
    <property type="component" value="Unassembled WGS sequence"/>
</dbReference>
<evidence type="ECO:0000256" key="2">
    <source>
        <dbReference type="ARBA" id="ARBA00005513"/>
    </source>
</evidence>
<evidence type="ECO:0000256" key="3">
    <source>
        <dbReference type="ARBA" id="ARBA00022448"/>
    </source>
</evidence>